<dbReference type="InterPro" id="IPR000847">
    <property type="entry name" value="LysR_HTH_N"/>
</dbReference>
<comment type="caution">
    <text evidence="6">The sequence shown here is derived from an EMBL/GenBank/DDBJ whole genome shotgun (WGS) entry which is preliminary data.</text>
</comment>
<organism evidence="6 7">
    <name type="scientific">Methylobacterium trifolii</name>
    <dbReference type="NCBI Taxonomy" id="1003092"/>
    <lineage>
        <taxon>Bacteria</taxon>
        <taxon>Pseudomonadati</taxon>
        <taxon>Pseudomonadota</taxon>
        <taxon>Alphaproteobacteria</taxon>
        <taxon>Hyphomicrobiales</taxon>
        <taxon>Methylobacteriaceae</taxon>
        <taxon>Methylobacterium</taxon>
    </lineage>
</organism>
<evidence type="ECO:0000259" key="5">
    <source>
        <dbReference type="PROSITE" id="PS50931"/>
    </source>
</evidence>
<proteinExistence type="inferred from homology"/>
<evidence type="ECO:0000256" key="3">
    <source>
        <dbReference type="ARBA" id="ARBA00023125"/>
    </source>
</evidence>
<dbReference type="SUPFAM" id="SSF53850">
    <property type="entry name" value="Periplasmic binding protein-like II"/>
    <property type="match status" value="1"/>
</dbReference>
<dbReference type="Gene3D" id="1.10.10.10">
    <property type="entry name" value="Winged helix-like DNA-binding domain superfamily/Winged helix DNA-binding domain"/>
    <property type="match status" value="1"/>
</dbReference>
<keyword evidence="4" id="KW-0804">Transcription</keyword>
<evidence type="ECO:0000313" key="7">
    <source>
        <dbReference type="Proteomes" id="UP001055057"/>
    </source>
</evidence>
<dbReference type="PANTHER" id="PTHR30126">
    <property type="entry name" value="HTH-TYPE TRANSCRIPTIONAL REGULATOR"/>
    <property type="match status" value="1"/>
</dbReference>
<evidence type="ECO:0000313" key="6">
    <source>
        <dbReference type="EMBL" id="GJE59404.1"/>
    </source>
</evidence>
<reference evidence="6" key="1">
    <citation type="journal article" date="2021" name="Front. Microbiol.">
        <title>Comprehensive Comparative Genomics and Phenotyping of Methylobacterium Species.</title>
        <authorList>
            <person name="Alessa O."/>
            <person name="Ogura Y."/>
            <person name="Fujitani Y."/>
            <person name="Takami H."/>
            <person name="Hayashi T."/>
            <person name="Sahin N."/>
            <person name="Tani A."/>
        </authorList>
    </citation>
    <scope>NUCLEOTIDE SEQUENCE</scope>
    <source>
        <strain evidence="6">DSM 23632</strain>
    </source>
</reference>
<dbReference type="InterPro" id="IPR036388">
    <property type="entry name" value="WH-like_DNA-bd_sf"/>
</dbReference>
<dbReference type="SUPFAM" id="SSF46785">
    <property type="entry name" value="Winged helix' DNA-binding domain"/>
    <property type="match status" value="1"/>
</dbReference>
<keyword evidence="3" id="KW-0238">DNA-binding</keyword>
<evidence type="ECO:0000256" key="2">
    <source>
        <dbReference type="ARBA" id="ARBA00023015"/>
    </source>
</evidence>
<dbReference type="RefSeq" id="WP_238181987.1">
    <property type="nucleotide sequence ID" value="NZ_BPRB01000078.1"/>
</dbReference>
<evidence type="ECO:0000256" key="4">
    <source>
        <dbReference type="ARBA" id="ARBA00023163"/>
    </source>
</evidence>
<dbReference type="Pfam" id="PF00126">
    <property type="entry name" value="HTH_1"/>
    <property type="match status" value="1"/>
</dbReference>
<name>A0ABQ4TY06_9HYPH</name>
<dbReference type="PANTHER" id="PTHR30126:SF91">
    <property type="entry name" value="LYSR FAMILY TRANSCRIPTIONAL REGULATOR"/>
    <property type="match status" value="1"/>
</dbReference>
<feature type="domain" description="HTH lysR-type" evidence="5">
    <location>
        <begin position="5"/>
        <end position="62"/>
    </location>
</feature>
<sequence length="313" mass="33166">MLDGLSLDQLRIFEAAVDEGSFSAAARKLRRTQSAVSETMANLEAQLGVVLFDRSGRYPRLTTEGTVLLADARAIVAGVNGLKARAKGIAGGLEPELTAVIDVFFPIAAFAEVAREFREGFSATPLRLYVEALGATVQPVMDGRASFGLVGSLPTLPAGLTAERIANVAFVMVAASGHPLAAHHGRIPKAALAEHVQLVLTDRSDLSAGREFGVMSPSTWRLSDLFAKHAFLLSGLGWGGMPLHTVRQDLDEGRLVILSIEDVPEGGLSLPMSAVYRTSEPPGPAGRWMIERLKRCTDDPSSPGSVSKPGTIS</sequence>
<dbReference type="Proteomes" id="UP001055057">
    <property type="component" value="Unassembled WGS sequence"/>
</dbReference>
<dbReference type="Gene3D" id="3.40.190.290">
    <property type="match status" value="1"/>
</dbReference>
<reference evidence="6" key="2">
    <citation type="submission" date="2021-08" db="EMBL/GenBank/DDBJ databases">
        <authorList>
            <person name="Tani A."/>
            <person name="Ola A."/>
            <person name="Ogura Y."/>
            <person name="Katsura K."/>
            <person name="Hayashi T."/>
        </authorList>
    </citation>
    <scope>NUCLEOTIDE SEQUENCE</scope>
    <source>
        <strain evidence="6">DSM 23632</strain>
    </source>
</reference>
<keyword evidence="7" id="KW-1185">Reference proteome</keyword>
<dbReference type="EMBL" id="BPRB01000078">
    <property type="protein sequence ID" value="GJE59404.1"/>
    <property type="molecule type" value="Genomic_DNA"/>
</dbReference>
<dbReference type="InterPro" id="IPR005119">
    <property type="entry name" value="LysR_subst-bd"/>
</dbReference>
<dbReference type="PROSITE" id="PS50931">
    <property type="entry name" value="HTH_LYSR"/>
    <property type="match status" value="1"/>
</dbReference>
<dbReference type="PRINTS" id="PR00039">
    <property type="entry name" value="HTHLYSR"/>
</dbReference>
<keyword evidence="2" id="KW-0805">Transcription regulation</keyword>
<accession>A0ABQ4TY06</accession>
<protein>
    <submittedName>
        <fullName evidence="6">HTH-type transcriptional regulator YhaJ</fullName>
    </submittedName>
</protein>
<dbReference type="Pfam" id="PF03466">
    <property type="entry name" value="LysR_substrate"/>
    <property type="match status" value="1"/>
</dbReference>
<comment type="similarity">
    <text evidence="1">Belongs to the LysR transcriptional regulatory family.</text>
</comment>
<evidence type="ECO:0000256" key="1">
    <source>
        <dbReference type="ARBA" id="ARBA00009437"/>
    </source>
</evidence>
<gene>
    <name evidence="6" type="primary">yhaJ_1</name>
    <name evidence="6" type="ORF">MPOCJGCO_1495</name>
</gene>
<dbReference type="InterPro" id="IPR036390">
    <property type="entry name" value="WH_DNA-bd_sf"/>
</dbReference>